<keyword evidence="3" id="KW-1185">Reference proteome</keyword>
<dbReference type="PATRIC" id="fig|1114856.3.peg.3413"/>
<feature type="transmembrane region" description="Helical" evidence="1">
    <location>
        <begin position="88"/>
        <end position="108"/>
    </location>
</feature>
<name>L9VPQ6_9EURY</name>
<dbReference type="OrthoDB" id="381627at2157"/>
<keyword evidence="1" id="KW-0472">Membrane</keyword>
<reference evidence="2 3" key="1">
    <citation type="journal article" date="2014" name="PLoS Genet.">
        <title>Phylogenetically driven sequencing of extremely halophilic archaea reveals strategies for static and dynamic osmo-response.</title>
        <authorList>
            <person name="Becker E.A."/>
            <person name="Seitzer P.M."/>
            <person name="Tritt A."/>
            <person name="Larsen D."/>
            <person name="Krusor M."/>
            <person name="Yao A.I."/>
            <person name="Wu D."/>
            <person name="Madern D."/>
            <person name="Eisen J.A."/>
            <person name="Darling A.E."/>
            <person name="Facciotti M.T."/>
        </authorList>
    </citation>
    <scope>NUCLEOTIDE SEQUENCE [LARGE SCALE GENOMIC DNA]</scope>
    <source>
        <strain evidence="2 3">GA33</strain>
    </source>
</reference>
<evidence type="ECO:0000256" key="1">
    <source>
        <dbReference type="SAM" id="Phobius"/>
    </source>
</evidence>
<comment type="caution">
    <text evidence="2">The sequence shown here is derived from an EMBL/GenBank/DDBJ whole genome shotgun (WGS) entry which is preliminary data.</text>
</comment>
<keyword evidence="1" id="KW-0812">Transmembrane</keyword>
<dbReference type="AlphaFoldDB" id="L9VPQ6"/>
<keyword evidence="1" id="KW-1133">Transmembrane helix</keyword>
<evidence type="ECO:0008006" key="4">
    <source>
        <dbReference type="Google" id="ProtNLM"/>
    </source>
</evidence>
<evidence type="ECO:0000313" key="2">
    <source>
        <dbReference type="EMBL" id="ELY39011.1"/>
    </source>
</evidence>
<proteinExistence type="predicted"/>
<gene>
    <name evidence="2" type="ORF">C496_16507</name>
</gene>
<dbReference type="EMBL" id="AOHW01000040">
    <property type="protein sequence ID" value="ELY39011.1"/>
    <property type="molecule type" value="Genomic_DNA"/>
</dbReference>
<protein>
    <recommendedName>
        <fullName evidence="4">Rhodopsin</fullName>
    </recommendedName>
</protein>
<dbReference type="Proteomes" id="UP000011599">
    <property type="component" value="Unassembled WGS sequence"/>
</dbReference>
<feature type="transmembrane region" description="Helical" evidence="1">
    <location>
        <begin position="25"/>
        <end position="43"/>
    </location>
</feature>
<sequence length="110" mass="11620">MRGAQEGEHDAVVDSIIVPFGAGHLLMYAILLGSGIALFSWALNRTALTHRYVNWSGVGLGTLTVVLAVISLVSAVGGGSEGHVVFDIATLLLPILYLWTAVVGISIYRE</sequence>
<evidence type="ECO:0000313" key="3">
    <source>
        <dbReference type="Proteomes" id="UP000011599"/>
    </source>
</evidence>
<accession>L9VPQ6</accession>
<feature type="transmembrane region" description="Helical" evidence="1">
    <location>
        <begin position="55"/>
        <end position="76"/>
    </location>
</feature>
<organism evidence="2 3">
    <name type="scientific">Natronorubrum tibetense GA33</name>
    <dbReference type="NCBI Taxonomy" id="1114856"/>
    <lineage>
        <taxon>Archaea</taxon>
        <taxon>Methanobacteriati</taxon>
        <taxon>Methanobacteriota</taxon>
        <taxon>Stenosarchaea group</taxon>
        <taxon>Halobacteria</taxon>
        <taxon>Halobacteriales</taxon>
        <taxon>Natrialbaceae</taxon>
        <taxon>Natronorubrum</taxon>
    </lineage>
</organism>